<protein>
    <submittedName>
        <fullName evidence="2">Uncharacterized protein</fullName>
    </submittedName>
</protein>
<name>A0ABP3ZX00_9ACTN</name>
<keyword evidence="3" id="KW-1185">Reference proteome</keyword>
<organism evidence="2 3">
    <name type="scientific">Streptomyces thermoalcalitolerans</name>
    <dbReference type="NCBI Taxonomy" id="65605"/>
    <lineage>
        <taxon>Bacteria</taxon>
        <taxon>Bacillati</taxon>
        <taxon>Actinomycetota</taxon>
        <taxon>Actinomycetes</taxon>
        <taxon>Kitasatosporales</taxon>
        <taxon>Streptomycetaceae</taxon>
        <taxon>Streptomyces</taxon>
    </lineage>
</organism>
<evidence type="ECO:0000313" key="3">
    <source>
        <dbReference type="Proteomes" id="UP001501005"/>
    </source>
</evidence>
<evidence type="ECO:0000313" key="2">
    <source>
        <dbReference type="EMBL" id="GAA0927659.1"/>
    </source>
</evidence>
<reference evidence="3" key="1">
    <citation type="journal article" date="2019" name="Int. J. Syst. Evol. Microbiol.">
        <title>The Global Catalogue of Microorganisms (GCM) 10K type strain sequencing project: providing services to taxonomists for standard genome sequencing and annotation.</title>
        <authorList>
            <consortium name="The Broad Institute Genomics Platform"/>
            <consortium name="The Broad Institute Genome Sequencing Center for Infectious Disease"/>
            <person name="Wu L."/>
            <person name="Ma J."/>
        </authorList>
    </citation>
    <scope>NUCLEOTIDE SEQUENCE [LARGE SCALE GENOMIC DNA]</scope>
    <source>
        <strain evidence="3">JCM 10673</strain>
    </source>
</reference>
<sequence length="150" mass="16022">MKASTIRIRMPRRYGSGTRWAEGSEAVAMAQCGNPGPARPVRPACPARPAPARPARLALRPPKGEGLVVGGERGWREAADLCDEDPRPCAVPGGRTRRRPAAAVRTVPSGPRGSGGPLVRVCPGLLRKELISSARRRFRRSASASRGTRK</sequence>
<feature type="region of interest" description="Disordered" evidence="1">
    <location>
        <begin position="33"/>
        <end position="70"/>
    </location>
</feature>
<feature type="compositionally biased region" description="Low complexity" evidence="1">
    <location>
        <begin position="35"/>
        <end position="45"/>
    </location>
</feature>
<gene>
    <name evidence="2" type="ORF">GCM10009549_49850</name>
</gene>
<dbReference type="Proteomes" id="UP001501005">
    <property type="component" value="Unassembled WGS sequence"/>
</dbReference>
<accession>A0ABP3ZX00</accession>
<comment type="caution">
    <text evidence="2">The sequence shown here is derived from an EMBL/GenBank/DDBJ whole genome shotgun (WGS) entry which is preliminary data.</text>
</comment>
<proteinExistence type="predicted"/>
<evidence type="ECO:0000256" key="1">
    <source>
        <dbReference type="SAM" id="MobiDB-lite"/>
    </source>
</evidence>
<feature type="region of interest" description="Disordered" evidence="1">
    <location>
        <begin position="83"/>
        <end position="120"/>
    </location>
</feature>
<dbReference type="EMBL" id="BAAAHG010000057">
    <property type="protein sequence ID" value="GAA0927659.1"/>
    <property type="molecule type" value="Genomic_DNA"/>
</dbReference>